<accession>A0AA38T2V9</accession>
<dbReference type="InterPro" id="IPR050205">
    <property type="entry name" value="CDPK_Ser/Thr_kinases"/>
</dbReference>
<comment type="caution">
    <text evidence="9">The sequence shown here is derived from an EMBL/GenBank/DDBJ whole genome shotgun (WGS) entry which is preliminary data.</text>
</comment>
<keyword evidence="3" id="KW-0808">Transferase</keyword>
<dbReference type="InterPro" id="IPR000719">
    <property type="entry name" value="Prot_kinase_dom"/>
</dbReference>
<dbReference type="Pfam" id="PF00069">
    <property type="entry name" value="Pkinase"/>
    <property type="match status" value="1"/>
</dbReference>
<evidence type="ECO:0000313" key="9">
    <source>
        <dbReference type="EMBL" id="KAJ9553395.1"/>
    </source>
</evidence>
<gene>
    <name evidence="9" type="ORF">OSB04_017440</name>
</gene>
<protein>
    <recommendedName>
        <fullName evidence="8">Protein kinase domain-containing protein</fullName>
    </recommendedName>
</protein>
<dbReference type="SUPFAM" id="SSF56112">
    <property type="entry name" value="Protein kinase-like (PK-like)"/>
    <property type="match status" value="1"/>
</dbReference>
<proteinExistence type="inferred from homology"/>
<keyword evidence="5" id="KW-0418">Kinase</keyword>
<dbReference type="Gene3D" id="1.10.510.10">
    <property type="entry name" value="Transferase(Phosphotransferase) domain 1"/>
    <property type="match status" value="1"/>
</dbReference>
<dbReference type="InterPro" id="IPR011009">
    <property type="entry name" value="Kinase-like_dom_sf"/>
</dbReference>
<dbReference type="AlphaFoldDB" id="A0AA38T2V9"/>
<evidence type="ECO:0000256" key="3">
    <source>
        <dbReference type="ARBA" id="ARBA00022679"/>
    </source>
</evidence>
<evidence type="ECO:0000256" key="1">
    <source>
        <dbReference type="ARBA" id="ARBA00005354"/>
    </source>
</evidence>
<keyword evidence="4" id="KW-0547">Nucleotide-binding</keyword>
<evidence type="ECO:0000256" key="4">
    <source>
        <dbReference type="ARBA" id="ARBA00022741"/>
    </source>
</evidence>
<name>A0AA38T2V9_9ASTR</name>
<evidence type="ECO:0000256" key="2">
    <source>
        <dbReference type="ARBA" id="ARBA00022527"/>
    </source>
</evidence>
<keyword evidence="6" id="KW-0067">ATP-binding</keyword>
<dbReference type="PROSITE" id="PS50011">
    <property type="entry name" value="PROTEIN_KINASE_DOM"/>
    <property type="match status" value="1"/>
</dbReference>
<keyword evidence="10" id="KW-1185">Reference proteome</keyword>
<reference evidence="9" key="1">
    <citation type="submission" date="2023-03" db="EMBL/GenBank/DDBJ databases">
        <title>Chromosome-scale reference genome and RAD-based genetic map of yellow starthistle (Centaurea solstitialis) reveal putative structural variation and QTLs associated with invader traits.</title>
        <authorList>
            <person name="Reatini B."/>
            <person name="Cang F.A."/>
            <person name="Jiang Q."/>
            <person name="Mckibben M.T.W."/>
            <person name="Barker M.S."/>
            <person name="Rieseberg L.H."/>
            <person name="Dlugosch K.M."/>
        </authorList>
    </citation>
    <scope>NUCLEOTIDE SEQUENCE</scope>
    <source>
        <strain evidence="9">CAN-66</strain>
        <tissue evidence="9">Leaf</tissue>
    </source>
</reference>
<evidence type="ECO:0000256" key="5">
    <source>
        <dbReference type="ARBA" id="ARBA00022777"/>
    </source>
</evidence>
<dbReference type="GO" id="GO:0004674">
    <property type="term" value="F:protein serine/threonine kinase activity"/>
    <property type="evidence" value="ECO:0007669"/>
    <property type="project" value="UniProtKB-KW"/>
</dbReference>
<evidence type="ECO:0000256" key="7">
    <source>
        <dbReference type="SAM" id="MobiDB-lite"/>
    </source>
</evidence>
<evidence type="ECO:0000313" key="10">
    <source>
        <dbReference type="Proteomes" id="UP001172457"/>
    </source>
</evidence>
<dbReference type="PANTHER" id="PTHR24349">
    <property type="entry name" value="SERINE/THREONINE-PROTEIN KINASE"/>
    <property type="match status" value="1"/>
</dbReference>
<feature type="region of interest" description="Disordered" evidence="7">
    <location>
        <begin position="110"/>
        <end position="140"/>
    </location>
</feature>
<evidence type="ECO:0000259" key="8">
    <source>
        <dbReference type="PROSITE" id="PS50011"/>
    </source>
</evidence>
<feature type="domain" description="Protein kinase" evidence="8">
    <location>
        <begin position="1"/>
        <end position="163"/>
    </location>
</feature>
<sequence length="163" mass="17452">MVMDLCDSPELFDRISNHAGVFSESESESECCLIREDDGGLWIGGVVWDGGAAADDDRSCRTPYYVAPEVLSGVEYDEKVDVWSAGVILYVMLAGVPSFYGDSPAETFEAADPTNVGGTGPEPPTFDFSDDDTGESKAASFGKAITRAKQTRFIENGKGQARS</sequence>
<dbReference type="Proteomes" id="UP001172457">
    <property type="component" value="Chromosome 4"/>
</dbReference>
<comment type="similarity">
    <text evidence="1">Belongs to the protein kinase superfamily. CAMK Ser/Thr protein kinase family. CaMK subfamily.</text>
</comment>
<evidence type="ECO:0000256" key="6">
    <source>
        <dbReference type="ARBA" id="ARBA00022840"/>
    </source>
</evidence>
<keyword evidence="2" id="KW-0723">Serine/threonine-protein kinase</keyword>
<dbReference type="EMBL" id="JARYMX010000004">
    <property type="protein sequence ID" value="KAJ9553395.1"/>
    <property type="molecule type" value="Genomic_DNA"/>
</dbReference>
<organism evidence="9 10">
    <name type="scientific">Centaurea solstitialis</name>
    <name type="common">yellow star-thistle</name>
    <dbReference type="NCBI Taxonomy" id="347529"/>
    <lineage>
        <taxon>Eukaryota</taxon>
        <taxon>Viridiplantae</taxon>
        <taxon>Streptophyta</taxon>
        <taxon>Embryophyta</taxon>
        <taxon>Tracheophyta</taxon>
        <taxon>Spermatophyta</taxon>
        <taxon>Magnoliopsida</taxon>
        <taxon>eudicotyledons</taxon>
        <taxon>Gunneridae</taxon>
        <taxon>Pentapetalae</taxon>
        <taxon>asterids</taxon>
        <taxon>campanulids</taxon>
        <taxon>Asterales</taxon>
        <taxon>Asteraceae</taxon>
        <taxon>Carduoideae</taxon>
        <taxon>Cardueae</taxon>
        <taxon>Centaureinae</taxon>
        <taxon>Centaurea</taxon>
    </lineage>
</organism>
<dbReference type="GO" id="GO:0005524">
    <property type="term" value="F:ATP binding"/>
    <property type="evidence" value="ECO:0007669"/>
    <property type="project" value="UniProtKB-KW"/>
</dbReference>